<accession>A0AAP2GJW8</accession>
<dbReference type="InterPro" id="IPR001460">
    <property type="entry name" value="PCN-bd_Tpept"/>
</dbReference>
<keyword evidence="7" id="KW-0645">Protease</keyword>
<evidence type="ECO:0000256" key="3">
    <source>
        <dbReference type="ARBA" id="ARBA00007090"/>
    </source>
</evidence>
<evidence type="ECO:0000256" key="14">
    <source>
        <dbReference type="ARBA" id="ARBA00023268"/>
    </source>
</evidence>
<sequence>MKDRRMKFDFTTRFRETWRQAWHSFQNRTTLRKIGYIAVAFIGVSVSGVLILFILTWTGALGHLPDKEELKAVENPLATEVYSADSVLLGRYFIQERSNVNYAALPRHVVDAVIATEDIRFFEHSGIDRKSLLRVMIKSILLQQESSGGGSTLTQQLAKNLYPRRRYWLFSMPINKIREMILAARLEAVYDKEALLALYLNTVPFGDNTYGIEAAAQRFYSVHAAALTVDQAAVLVGMLKATSYYNPRLHPERAVQRRNVVLAQMEKYNKLPHAEAAAAQALPVKLFYNQISHHSGLAPYFREYIREELEEWCKQHTKPNGKSYNLYTDGLKIYTTIDSRLQQYAENAVDHQMAGLQKRFKEHWGSKDPWYNKPAVLENALRRSERYRSLARQGLSQEEIVRAMQEPVLMNVLTEEGEKERVMSPYDSVRHYLRFLQAGMLAMDPRQGAIRVWVGGINHHFFQYDHVRENTRRQIGSTFKPIVYAAALEQGVDPCDFVSAAKTEYTNVEGWKPENTEENYDRKYSLTGGLAYSVNTVSVRVLEKAGIGNTIALAHRMGIESDLPAVPAIALGAANISMIEMVRAYTCFVNNGKTTTPYYITAIHDHTGQSLEVFPTPDKSEQAMSPETAQMMVEMLKHTVNEGTAASLRSRYGIQNDIAGKTGTTQSNADGWFIAMTPRLVIGSWVGADDPRIRFRKTSLGQGARTAMPIVGDFLHQVNNDSRFASISQARFPALYPSLAKKLSCDLYRSDSNMFQRIFGKKNKEEKRAFGEPENEKKKKGGFLKRLFGR</sequence>
<comment type="pathway">
    <text evidence="2">Cell wall biogenesis; peptidoglycan biosynthesis.</text>
</comment>
<comment type="subcellular location">
    <subcellularLocation>
        <location evidence="1">Cell membrane</location>
    </subcellularLocation>
</comment>
<evidence type="ECO:0000256" key="19">
    <source>
        <dbReference type="SAM" id="Phobius"/>
    </source>
</evidence>
<evidence type="ECO:0000256" key="13">
    <source>
        <dbReference type="ARBA" id="ARBA00023136"/>
    </source>
</evidence>
<dbReference type="EMBL" id="JAHESC010000026">
    <property type="protein sequence ID" value="MBT1688418.1"/>
    <property type="molecule type" value="Genomic_DNA"/>
</dbReference>
<dbReference type="GO" id="GO:0030288">
    <property type="term" value="C:outer membrane-bounded periplasmic space"/>
    <property type="evidence" value="ECO:0007669"/>
    <property type="project" value="TreeGrafter"/>
</dbReference>
<keyword evidence="15" id="KW-0961">Cell wall biogenesis/degradation</keyword>
<evidence type="ECO:0000259" key="21">
    <source>
        <dbReference type="Pfam" id="PF00912"/>
    </source>
</evidence>
<keyword evidence="23" id="KW-1185">Reference proteome</keyword>
<dbReference type="InterPro" id="IPR001264">
    <property type="entry name" value="Glyco_trans_51"/>
</dbReference>
<comment type="caution">
    <text evidence="22">The sequence shown here is derived from an EMBL/GenBank/DDBJ whole genome shotgun (WGS) entry which is preliminary data.</text>
</comment>
<keyword evidence="5" id="KW-1003">Cell membrane</keyword>
<feature type="transmembrane region" description="Helical" evidence="19">
    <location>
        <begin position="34"/>
        <end position="57"/>
    </location>
</feature>
<dbReference type="InterPro" id="IPR036950">
    <property type="entry name" value="PBP_transglycosylase"/>
</dbReference>
<evidence type="ECO:0000256" key="18">
    <source>
        <dbReference type="SAM" id="MobiDB-lite"/>
    </source>
</evidence>
<keyword evidence="12" id="KW-0573">Peptidoglycan synthesis</keyword>
<comment type="similarity">
    <text evidence="3">In the C-terminal section; belongs to the transpeptidase family.</text>
</comment>
<evidence type="ECO:0000313" key="23">
    <source>
        <dbReference type="Proteomes" id="UP001319180"/>
    </source>
</evidence>
<evidence type="ECO:0000256" key="8">
    <source>
        <dbReference type="ARBA" id="ARBA00022676"/>
    </source>
</evidence>
<keyword evidence="14" id="KW-0511">Multifunctional enzyme</keyword>
<reference evidence="22 23" key="1">
    <citation type="submission" date="2021-05" db="EMBL/GenBank/DDBJ databases">
        <title>A Polyphasic approach of four new species of the genus Ohtaekwangia: Ohtaekwangia histidinii sp. nov., Ohtaekwangia cretensis sp. nov., Ohtaekwangia indiensis sp. nov., Ohtaekwangia reichenbachii sp. nov. from diverse environment.</title>
        <authorList>
            <person name="Octaviana S."/>
        </authorList>
    </citation>
    <scope>NUCLEOTIDE SEQUENCE [LARGE SCALE GENOMIC DNA]</scope>
    <source>
        <strain evidence="22 23">PWU37</strain>
    </source>
</reference>
<evidence type="ECO:0000256" key="9">
    <source>
        <dbReference type="ARBA" id="ARBA00022679"/>
    </source>
</evidence>
<dbReference type="GO" id="GO:0009252">
    <property type="term" value="P:peptidoglycan biosynthetic process"/>
    <property type="evidence" value="ECO:0007669"/>
    <property type="project" value="UniProtKB-KW"/>
</dbReference>
<comment type="catalytic activity">
    <reaction evidence="16">
        <text>Preferential cleavage: (Ac)2-L-Lys-D-Ala-|-D-Ala. Also transpeptidation of peptidyl-alanyl moieties that are N-acyl substituents of D-alanine.</text>
        <dbReference type="EC" id="3.4.16.4"/>
    </reaction>
</comment>
<dbReference type="Pfam" id="PF00912">
    <property type="entry name" value="Transgly"/>
    <property type="match status" value="1"/>
</dbReference>
<dbReference type="PANTHER" id="PTHR32282:SF11">
    <property type="entry name" value="PENICILLIN-BINDING PROTEIN 1B"/>
    <property type="match status" value="1"/>
</dbReference>
<dbReference type="GO" id="GO:0008955">
    <property type="term" value="F:peptidoglycan glycosyltransferase activity"/>
    <property type="evidence" value="ECO:0007669"/>
    <property type="project" value="UniProtKB-EC"/>
</dbReference>
<dbReference type="InterPro" id="IPR050396">
    <property type="entry name" value="Glycosyltr_51/Transpeptidase"/>
</dbReference>
<comment type="similarity">
    <text evidence="4">In the N-terminal section; belongs to the glycosyltransferase 51 family.</text>
</comment>
<dbReference type="GO" id="GO:0008658">
    <property type="term" value="F:penicillin binding"/>
    <property type="evidence" value="ECO:0007669"/>
    <property type="project" value="InterPro"/>
</dbReference>
<dbReference type="Pfam" id="PF00905">
    <property type="entry name" value="Transpeptidase"/>
    <property type="match status" value="1"/>
</dbReference>
<dbReference type="GO" id="GO:0071555">
    <property type="term" value="P:cell wall organization"/>
    <property type="evidence" value="ECO:0007669"/>
    <property type="project" value="UniProtKB-KW"/>
</dbReference>
<name>A0AAP2GJW8_9BACT</name>
<evidence type="ECO:0000256" key="15">
    <source>
        <dbReference type="ARBA" id="ARBA00023316"/>
    </source>
</evidence>
<keyword evidence="13 19" id="KW-0472">Membrane</keyword>
<keyword evidence="9" id="KW-0808">Transferase</keyword>
<keyword evidence="10" id="KW-0378">Hydrolase</keyword>
<evidence type="ECO:0000256" key="2">
    <source>
        <dbReference type="ARBA" id="ARBA00004752"/>
    </source>
</evidence>
<keyword evidence="8" id="KW-0328">Glycosyltransferase</keyword>
<dbReference type="GO" id="GO:0009002">
    <property type="term" value="F:serine-type D-Ala-D-Ala carboxypeptidase activity"/>
    <property type="evidence" value="ECO:0007669"/>
    <property type="project" value="UniProtKB-EC"/>
</dbReference>
<dbReference type="AlphaFoldDB" id="A0AAP2GJW8"/>
<evidence type="ECO:0000256" key="6">
    <source>
        <dbReference type="ARBA" id="ARBA00022645"/>
    </source>
</evidence>
<feature type="region of interest" description="Disordered" evidence="18">
    <location>
        <begin position="766"/>
        <end position="790"/>
    </location>
</feature>
<evidence type="ECO:0000256" key="12">
    <source>
        <dbReference type="ARBA" id="ARBA00022984"/>
    </source>
</evidence>
<evidence type="ECO:0000256" key="17">
    <source>
        <dbReference type="ARBA" id="ARBA00049902"/>
    </source>
</evidence>
<evidence type="ECO:0000259" key="20">
    <source>
        <dbReference type="Pfam" id="PF00905"/>
    </source>
</evidence>
<keyword evidence="6" id="KW-0121">Carboxypeptidase</keyword>
<dbReference type="GO" id="GO:0006508">
    <property type="term" value="P:proteolysis"/>
    <property type="evidence" value="ECO:0007669"/>
    <property type="project" value="UniProtKB-KW"/>
</dbReference>
<evidence type="ECO:0000256" key="4">
    <source>
        <dbReference type="ARBA" id="ARBA00007739"/>
    </source>
</evidence>
<evidence type="ECO:0000256" key="11">
    <source>
        <dbReference type="ARBA" id="ARBA00022960"/>
    </source>
</evidence>
<comment type="catalytic activity">
    <reaction evidence="17">
        <text>[GlcNAc-(1-&gt;4)-Mur2Ac(oyl-L-Ala-gamma-D-Glu-L-Lys-D-Ala-D-Ala)](n)-di-trans,octa-cis-undecaprenyl diphosphate + beta-D-GlcNAc-(1-&gt;4)-Mur2Ac(oyl-L-Ala-gamma-D-Glu-L-Lys-D-Ala-D-Ala)-di-trans,octa-cis-undecaprenyl diphosphate = [GlcNAc-(1-&gt;4)-Mur2Ac(oyl-L-Ala-gamma-D-Glu-L-Lys-D-Ala-D-Ala)](n+1)-di-trans,octa-cis-undecaprenyl diphosphate + di-trans,octa-cis-undecaprenyl diphosphate + H(+)</text>
        <dbReference type="Rhea" id="RHEA:23708"/>
        <dbReference type="Rhea" id="RHEA-COMP:9602"/>
        <dbReference type="Rhea" id="RHEA-COMP:9603"/>
        <dbReference type="ChEBI" id="CHEBI:15378"/>
        <dbReference type="ChEBI" id="CHEBI:58405"/>
        <dbReference type="ChEBI" id="CHEBI:60033"/>
        <dbReference type="ChEBI" id="CHEBI:78435"/>
        <dbReference type="EC" id="2.4.99.28"/>
    </reaction>
</comment>
<gene>
    <name evidence="22" type="ORF">KK078_17740</name>
</gene>
<keyword evidence="19" id="KW-0812">Transmembrane</keyword>
<feature type="compositionally biased region" description="Basic and acidic residues" evidence="18">
    <location>
        <begin position="766"/>
        <end position="777"/>
    </location>
</feature>
<keyword evidence="11" id="KW-0133">Cell shape</keyword>
<dbReference type="InterPro" id="IPR023346">
    <property type="entry name" value="Lysozyme-like_dom_sf"/>
</dbReference>
<evidence type="ECO:0000256" key="16">
    <source>
        <dbReference type="ARBA" id="ARBA00034000"/>
    </source>
</evidence>
<dbReference type="Gene3D" id="3.40.710.10">
    <property type="entry name" value="DD-peptidase/beta-lactamase superfamily"/>
    <property type="match status" value="2"/>
</dbReference>
<proteinExistence type="inferred from homology"/>
<evidence type="ECO:0000256" key="1">
    <source>
        <dbReference type="ARBA" id="ARBA00004236"/>
    </source>
</evidence>
<dbReference type="GO" id="GO:0008360">
    <property type="term" value="P:regulation of cell shape"/>
    <property type="evidence" value="ECO:0007669"/>
    <property type="project" value="UniProtKB-KW"/>
</dbReference>
<feature type="compositionally biased region" description="Basic residues" evidence="18">
    <location>
        <begin position="778"/>
        <end position="790"/>
    </location>
</feature>
<evidence type="ECO:0000256" key="5">
    <source>
        <dbReference type="ARBA" id="ARBA00022475"/>
    </source>
</evidence>
<evidence type="ECO:0000313" key="22">
    <source>
        <dbReference type="EMBL" id="MBT1688418.1"/>
    </source>
</evidence>
<evidence type="ECO:0000256" key="10">
    <source>
        <dbReference type="ARBA" id="ARBA00022801"/>
    </source>
</evidence>
<dbReference type="GO" id="GO:0005886">
    <property type="term" value="C:plasma membrane"/>
    <property type="evidence" value="ECO:0007669"/>
    <property type="project" value="UniProtKB-SubCell"/>
</dbReference>
<protein>
    <submittedName>
        <fullName evidence="22">Transglycosylase domain-containing protein</fullName>
    </submittedName>
</protein>
<dbReference type="Proteomes" id="UP001319180">
    <property type="component" value="Unassembled WGS sequence"/>
</dbReference>
<feature type="domain" description="Penicillin-binding protein transpeptidase" evidence="20">
    <location>
        <begin position="440"/>
        <end position="678"/>
    </location>
</feature>
<dbReference type="PANTHER" id="PTHR32282">
    <property type="entry name" value="BINDING PROTEIN TRANSPEPTIDASE, PUTATIVE-RELATED"/>
    <property type="match status" value="1"/>
</dbReference>
<dbReference type="SUPFAM" id="SSF56601">
    <property type="entry name" value="beta-lactamase/transpeptidase-like"/>
    <property type="match status" value="1"/>
</dbReference>
<feature type="domain" description="Glycosyl transferase family 51" evidence="21">
    <location>
        <begin position="95"/>
        <end position="266"/>
    </location>
</feature>
<organism evidence="22 23">
    <name type="scientific">Dawidia soli</name>
    <dbReference type="NCBI Taxonomy" id="2782352"/>
    <lineage>
        <taxon>Bacteria</taxon>
        <taxon>Pseudomonadati</taxon>
        <taxon>Bacteroidota</taxon>
        <taxon>Cytophagia</taxon>
        <taxon>Cytophagales</taxon>
        <taxon>Chryseotaleaceae</taxon>
        <taxon>Dawidia</taxon>
    </lineage>
</organism>
<dbReference type="RefSeq" id="WP_254091646.1">
    <property type="nucleotide sequence ID" value="NZ_JAHESC010000026.1"/>
</dbReference>
<dbReference type="InterPro" id="IPR012338">
    <property type="entry name" value="Beta-lactam/transpept-like"/>
</dbReference>
<evidence type="ECO:0000256" key="7">
    <source>
        <dbReference type="ARBA" id="ARBA00022670"/>
    </source>
</evidence>
<keyword evidence="19" id="KW-1133">Transmembrane helix</keyword>
<dbReference type="SUPFAM" id="SSF53955">
    <property type="entry name" value="Lysozyme-like"/>
    <property type="match status" value="1"/>
</dbReference>
<dbReference type="Gene3D" id="1.10.3810.10">
    <property type="entry name" value="Biosynthetic peptidoglycan transglycosylase-like"/>
    <property type="match status" value="1"/>
</dbReference>